<dbReference type="PANTHER" id="PTHR31307:SF3">
    <property type="entry name" value="HOMEODOMAIN-LIKE SUPERFAMILY PROTEIN"/>
    <property type="match status" value="1"/>
</dbReference>
<dbReference type="InterPro" id="IPR044823">
    <property type="entry name" value="ASIL1/2-like"/>
</dbReference>
<evidence type="ECO:0000256" key="1">
    <source>
        <dbReference type="SAM" id="MobiDB-lite"/>
    </source>
</evidence>
<name>A0A7N0T4T7_KALFE</name>
<reference evidence="3" key="1">
    <citation type="submission" date="2021-01" db="UniProtKB">
        <authorList>
            <consortium name="EnsemblPlants"/>
        </authorList>
    </citation>
    <scope>IDENTIFICATION</scope>
</reference>
<dbReference type="SMART" id="SM00595">
    <property type="entry name" value="MADF"/>
    <property type="match status" value="1"/>
</dbReference>
<keyword evidence="4" id="KW-1185">Reference proteome</keyword>
<feature type="region of interest" description="Disordered" evidence="1">
    <location>
        <begin position="152"/>
        <end position="172"/>
    </location>
</feature>
<organism evidence="3 4">
    <name type="scientific">Kalanchoe fedtschenkoi</name>
    <name type="common">Lavender scallops</name>
    <name type="synonym">South American air plant</name>
    <dbReference type="NCBI Taxonomy" id="63787"/>
    <lineage>
        <taxon>Eukaryota</taxon>
        <taxon>Viridiplantae</taxon>
        <taxon>Streptophyta</taxon>
        <taxon>Embryophyta</taxon>
        <taxon>Tracheophyta</taxon>
        <taxon>Spermatophyta</taxon>
        <taxon>Magnoliopsida</taxon>
        <taxon>eudicotyledons</taxon>
        <taxon>Gunneridae</taxon>
        <taxon>Pentapetalae</taxon>
        <taxon>Saxifragales</taxon>
        <taxon>Crassulaceae</taxon>
        <taxon>Kalanchoe</taxon>
    </lineage>
</organism>
<evidence type="ECO:0000259" key="2">
    <source>
        <dbReference type="PROSITE" id="PS50090"/>
    </source>
</evidence>
<dbReference type="InterPro" id="IPR044822">
    <property type="entry name" value="Myb_DNA-bind_4"/>
</dbReference>
<feature type="region of interest" description="Disordered" evidence="1">
    <location>
        <begin position="1"/>
        <end position="21"/>
    </location>
</feature>
<protein>
    <recommendedName>
        <fullName evidence="2">Myb-like domain-containing protein</fullName>
    </recommendedName>
</protein>
<dbReference type="Gramene" id="Kaladp0022s0217.1.v1.1">
    <property type="protein sequence ID" value="Kaladp0022s0217.1.v1.1.CDS.1"/>
    <property type="gene ID" value="Kaladp0022s0217.v1.1"/>
</dbReference>
<sequence>MAATPSPSSSPPTQPSESQSLLVKAAKPILLAIPVQTQKKAQAVQWTPEETTSLIQAYQDKWYSLKRGQLKAHQWEEVAVTVAARCGYDEATKTSTQCRHKMEKLRKRFRAEKRKGGGRSSAWPFFGFMDRMERGPRPISARPVNMVRFQNPGESGEEEDCGDNHRRVSSRSRSINSLIMKPHTIVNIYPGSPPPPSRARKGAELAVYKDGEFELEEENGFGKKRLLLSGLAAEMRAFEQRIAWVENKKMEMMRDTQKMRMEMESKRLKMIHDSQAKIVETIYNGGPLKKIKIRTTSDM</sequence>
<accession>A0A7N0T4T7</accession>
<dbReference type="PROSITE" id="PS50090">
    <property type="entry name" value="MYB_LIKE"/>
    <property type="match status" value="1"/>
</dbReference>
<dbReference type="Pfam" id="PF13837">
    <property type="entry name" value="Myb_DNA-bind_4"/>
    <property type="match status" value="1"/>
</dbReference>
<dbReference type="FunFam" id="1.10.10.60:FF:000152">
    <property type="entry name" value="Trihelix transcription factor ASIL2"/>
    <property type="match status" value="1"/>
</dbReference>
<evidence type="ECO:0000313" key="3">
    <source>
        <dbReference type="EnsemblPlants" id="Kaladp0022s0217.1.v1.1.CDS.1"/>
    </source>
</evidence>
<dbReference type="OMA" id="WRMEMEN"/>
<dbReference type="Proteomes" id="UP000594263">
    <property type="component" value="Unplaced"/>
</dbReference>
<dbReference type="AlphaFoldDB" id="A0A7N0T4T7"/>
<dbReference type="InterPro" id="IPR001005">
    <property type="entry name" value="SANT/Myb"/>
</dbReference>
<dbReference type="EnsemblPlants" id="Kaladp0022s0217.1.v1.1">
    <property type="protein sequence ID" value="Kaladp0022s0217.1.v1.1.CDS.1"/>
    <property type="gene ID" value="Kaladp0022s0217.v1.1"/>
</dbReference>
<evidence type="ECO:0000313" key="4">
    <source>
        <dbReference type="Proteomes" id="UP000594263"/>
    </source>
</evidence>
<proteinExistence type="predicted"/>
<dbReference type="PANTHER" id="PTHR31307">
    <property type="entry name" value="TRIHELIX TRANSCRIPTION FACTOR ASIL2"/>
    <property type="match status" value="1"/>
</dbReference>
<dbReference type="Gene3D" id="1.10.10.60">
    <property type="entry name" value="Homeodomain-like"/>
    <property type="match status" value="1"/>
</dbReference>
<feature type="domain" description="Myb-like" evidence="2">
    <location>
        <begin position="38"/>
        <end position="106"/>
    </location>
</feature>